<dbReference type="AlphaFoldDB" id="A0AA51MT81"/>
<proteinExistence type="predicted"/>
<dbReference type="Proteomes" id="UP001229862">
    <property type="component" value="Chromosome"/>
</dbReference>
<name>A0AA51MT81_9GAMM</name>
<evidence type="ECO:0000313" key="2">
    <source>
        <dbReference type="EMBL" id="WML87901.1"/>
    </source>
</evidence>
<evidence type="ECO:0000313" key="3">
    <source>
        <dbReference type="Proteomes" id="UP001223336"/>
    </source>
</evidence>
<sequence>MSVTPMIYYKHNSFVRSVHELYQQDGDYRRSAMIALAIMAKSQESDIFNESTIIDKLKTAEIQGISGKLYEIYRLSKTCRFVVAKKNQEKILLFVGNHDAFQTWKADTLKAKLTFNELKDNSKQLSKITQEEASSAETLSEEETAEFNFDDFIKQNPDSVEAKIKQAIDTLISQSSENKISRKNLRNAIKQYRQDIKEYYSLLEHKSPTSYDDDLPNETAANTEVDKVITTIDTKHHAIVTHKVEDAFSLIKAHQLENGLAATKTLKDEVDFIEIKVKYAIALESLVENMKTGIALEEKTKRINDVINENLVNEEI</sequence>
<evidence type="ECO:0000313" key="1">
    <source>
        <dbReference type="EMBL" id="MDQ5767242.1"/>
    </source>
</evidence>
<gene>
    <name evidence="1" type="ORF">RCC75_01790</name>
    <name evidence="2" type="ORF">RCG00_05905</name>
</gene>
<keyword evidence="3" id="KW-1185">Reference proteome</keyword>
<dbReference type="EMBL" id="CP133217">
    <property type="protein sequence ID" value="WML87901.1"/>
    <property type="molecule type" value="Genomic_DNA"/>
</dbReference>
<dbReference type="RefSeq" id="WP_308133454.1">
    <property type="nucleotide sequence ID" value="NZ_CP133197.1"/>
</dbReference>
<protein>
    <submittedName>
        <fullName evidence="2">Uncharacterized protein</fullName>
    </submittedName>
</protein>
<accession>A0AA51MT81</accession>
<reference evidence="2 3" key="1">
    <citation type="submission" date="2023-08" db="EMBL/GenBank/DDBJ databases">
        <title>New molecular markers tilS and rpoB for phylogenetic and monitoring studies of the genus Thiothrix biodiversity.</title>
        <authorList>
            <person name="Ravin N.V."/>
            <person name="Smolyakov D."/>
            <person name="Markov N.D."/>
            <person name="Beletsky A.V."/>
            <person name="Mardanov A.V."/>
            <person name="Rudenko T.S."/>
            <person name="Grabovich M.Y."/>
        </authorList>
    </citation>
    <scope>NUCLEOTIDE SEQUENCE</scope>
    <source>
        <strain evidence="2">DNT52</strain>
        <strain evidence="1 3">H33</strain>
    </source>
</reference>
<dbReference type="EMBL" id="JAVFKN010000001">
    <property type="protein sequence ID" value="MDQ5767242.1"/>
    <property type="molecule type" value="Genomic_DNA"/>
</dbReference>
<dbReference type="Proteomes" id="UP001223336">
    <property type="component" value="Unassembled WGS sequence"/>
</dbReference>
<organism evidence="2">
    <name type="scientific">Thiothrix subterranea</name>
    <dbReference type="NCBI Taxonomy" id="2735563"/>
    <lineage>
        <taxon>Bacteria</taxon>
        <taxon>Pseudomonadati</taxon>
        <taxon>Pseudomonadota</taxon>
        <taxon>Gammaproteobacteria</taxon>
        <taxon>Thiotrichales</taxon>
        <taxon>Thiotrichaceae</taxon>
        <taxon>Thiothrix</taxon>
    </lineage>
</organism>